<evidence type="ECO:0000256" key="1">
    <source>
        <dbReference type="SAM" id="Phobius"/>
    </source>
</evidence>
<feature type="transmembrane region" description="Helical" evidence="1">
    <location>
        <begin position="71"/>
        <end position="95"/>
    </location>
</feature>
<name>A0A444S4Z7_VERDA</name>
<keyword evidence="1" id="KW-0812">Transmembrane</keyword>
<feature type="signal peptide" evidence="2">
    <location>
        <begin position="1"/>
        <end position="22"/>
    </location>
</feature>
<dbReference type="Proteomes" id="UP000288725">
    <property type="component" value="Unassembled WGS sequence"/>
</dbReference>
<comment type="caution">
    <text evidence="3">The sequence shown here is derived from an EMBL/GenBank/DDBJ whole genome shotgun (WGS) entry which is preliminary data.</text>
</comment>
<reference evidence="3 4" key="1">
    <citation type="submission" date="2018-12" db="EMBL/GenBank/DDBJ databases">
        <title>Genome of Verticillium dahliae isolate Getta Getta.</title>
        <authorList>
            <person name="Gardiner D.M."/>
        </authorList>
    </citation>
    <scope>NUCLEOTIDE SEQUENCE [LARGE SCALE GENOMIC DNA]</scope>
    <source>
        <strain evidence="3 4">Getta Getta</strain>
    </source>
</reference>
<evidence type="ECO:0008006" key="5">
    <source>
        <dbReference type="Google" id="ProtNLM"/>
    </source>
</evidence>
<keyword evidence="1" id="KW-1133">Transmembrane helix</keyword>
<feature type="chain" id="PRO_5019007887" description="Copper transporter" evidence="2">
    <location>
        <begin position="23"/>
        <end position="180"/>
    </location>
</feature>
<gene>
    <name evidence="3" type="ORF">VDGE_30327</name>
</gene>
<sequence>MPFLSFAAMVLAYGSYFTFASSAKQTQRAKAARDDATETGDPDADSKQDAFTTARSHMALLQGLWEGLRVLLLWLVYPIMDPKLAITIAIFFAYYMSVPAHYKAQYAGLAMRTPCGCCSCHTPLCDQDEFHARAADALRSPQYLVARSRFERPEMLQPGPRHENLDSIWEESIWYQDKME</sequence>
<evidence type="ECO:0000313" key="4">
    <source>
        <dbReference type="Proteomes" id="UP000288725"/>
    </source>
</evidence>
<dbReference type="AlphaFoldDB" id="A0A444S4Z7"/>
<accession>A0A444S4Z7</accession>
<evidence type="ECO:0000256" key="2">
    <source>
        <dbReference type="SAM" id="SignalP"/>
    </source>
</evidence>
<keyword evidence="1" id="KW-0472">Membrane</keyword>
<dbReference type="EMBL" id="RSDZ01000024">
    <property type="protein sequence ID" value="RXG48461.1"/>
    <property type="molecule type" value="Genomic_DNA"/>
</dbReference>
<organism evidence="3 4">
    <name type="scientific">Verticillium dahliae</name>
    <name type="common">Verticillium wilt</name>
    <dbReference type="NCBI Taxonomy" id="27337"/>
    <lineage>
        <taxon>Eukaryota</taxon>
        <taxon>Fungi</taxon>
        <taxon>Dikarya</taxon>
        <taxon>Ascomycota</taxon>
        <taxon>Pezizomycotina</taxon>
        <taxon>Sordariomycetes</taxon>
        <taxon>Hypocreomycetidae</taxon>
        <taxon>Glomerellales</taxon>
        <taxon>Plectosphaerellaceae</taxon>
        <taxon>Verticillium</taxon>
    </lineage>
</organism>
<proteinExistence type="predicted"/>
<protein>
    <recommendedName>
        <fullName evidence="5">Copper transporter</fullName>
    </recommendedName>
</protein>
<evidence type="ECO:0000313" key="3">
    <source>
        <dbReference type="EMBL" id="RXG48461.1"/>
    </source>
</evidence>
<keyword evidence="2" id="KW-0732">Signal</keyword>